<dbReference type="Gene3D" id="3.40.50.1820">
    <property type="entry name" value="alpha/beta hydrolase"/>
    <property type="match status" value="1"/>
</dbReference>
<dbReference type="Pfam" id="PF02089">
    <property type="entry name" value="Palm_thioest"/>
    <property type="match status" value="1"/>
</dbReference>
<sequence length="256" mass="28752">MFICATNEESSWSWSSLVEVKCPASAKDMTPEEGINNKKIKSYSERSEEFPKLANELCHWRAPFGFVFLLHDSDFETQRVSPMTMSESNECNNTSAPKQPYRPVVIVHGLMTGDVSTMQHLAARIAELHPGTKTYVIDRFCGLASLEPLWRQTKKLADDLLRICSLHPEGVHVIGYSQGGLIARGMIENYGNEHNVRTFVSLSSPQGGQYGDSERSEECIDFTMIITSRNNAPISNYGGGFRCKNEYPWCIIEVKS</sequence>
<evidence type="ECO:0000256" key="7">
    <source>
        <dbReference type="ARBA" id="ARBA00038848"/>
    </source>
</evidence>
<comment type="subcellular location">
    <subcellularLocation>
        <location evidence="1">Lysosome</location>
    </subcellularLocation>
</comment>
<keyword evidence="11" id="KW-1185">Reference proteome</keyword>
<comment type="catalytic activity">
    <reaction evidence="8">
        <text>S-hexadecanoyl-N-acetylcysteamine + H2O = N-acetylcysteamine + hexadecanoate + H(+)</text>
        <dbReference type="Rhea" id="RHEA:84099"/>
        <dbReference type="ChEBI" id="CHEBI:7896"/>
        <dbReference type="ChEBI" id="CHEBI:15377"/>
        <dbReference type="ChEBI" id="CHEBI:15378"/>
        <dbReference type="ChEBI" id="CHEBI:74410"/>
        <dbReference type="ChEBI" id="CHEBI:233601"/>
    </reaction>
</comment>
<evidence type="ECO:0000313" key="11">
    <source>
        <dbReference type="Proteomes" id="UP000478052"/>
    </source>
</evidence>
<comment type="caution">
    <text evidence="10">The sequence shown here is derived from an EMBL/GenBank/DDBJ whole genome shotgun (WGS) entry which is preliminary data.</text>
</comment>
<gene>
    <name evidence="10" type="ORF">FWK35_00008581</name>
</gene>
<evidence type="ECO:0000256" key="9">
    <source>
        <dbReference type="ARBA" id="ARBA00093353"/>
    </source>
</evidence>
<evidence type="ECO:0000256" key="8">
    <source>
        <dbReference type="ARBA" id="ARBA00093223"/>
    </source>
</evidence>
<proteinExistence type="inferred from homology"/>
<dbReference type="Proteomes" id="UP000478052">
    <property type="component" value="Unassembled WGS sequence"/>
</dbReference>
<organism evidence="10 11">
    <name type="scientific">Aphis craccivora</name>
    <name type="common">Cowpea aphid</name>
    <dbReference type="NCBI Taxonomy" id="307492"/>
    <lineage>
        <taxon>Eukaryota</taxon>
        <taxon>Metazoa</taxon>
        <taxon>Ecdysozoa</taxon>
        <taxon>Arthropoda</taxon>
        <taxon>Hexapoda</taxon>
        <taxon>Insecta</taxon>
        <taxon>Pterygota</taxon>
        <taxon>Neoptera</taxon>
        <taxon>Paraneoptera</taxon>
        <taxon>Hemiptera</taxon>
        <taxon>Sternorrhyncha</taxon>
        <taxon>Aphidomorpha</taxon>
        <taxon>Aphidoidea</taxon>
        <taxon>Aphididae</taxon>
        <taxon>Aphidini</taxon>
        <taxon>Aphis</taxon>
        <taxon>Aphis</taxon>
    </lineage>
</organism>
<evidence type="ECO:0000256" key="1">
    <source>
        <dbReference type="ARBA" id="ARBA00004371"/>
    </source>
</evidence>
<comment type="similarity">
    <text evidence="2">Belongs to the palmitoyl-protein thioesterase family.</text>
</comment>
<dbReference type="OrthoDB" id="155976at2759"/>
<dbReference type="GO" id="GO:0005764">
    <property type="term" value="C:lysosome"/>
    <property type="evidence" value="ECO:0007669"/>
    <property type="project" value="UniProtKB-SubCell"/>
</dbReference>
<keyword evidence="3" id="KW-0732">Signal</keyword>
<evidence type="ECO:0000256" key="3">
    <source>
        <dbReference type="ARBA" id="ARBA00022729"/>
    </source>
</evidence>
<dbReference type="PANTHER" id="PTHR11247:SF27">
    <property type="entry name" value="LYSOSOMAL THIOESTERASE PPT2"/>
    <property type="match status" value="1"/>
</dbReference>
<evidence type="ECO:0000256" key="5">
    <source>
        <dbReference type="ARBA" id="ARBA00023180"/>
    </source>
</evidence>
<accession>A0A6G0YT97</accession>
<keyword evidence="4" id="KW-0378">Hydrolase</keyword>
<evidence type="ECO:0000313" key="10">
    <source>
        <dbReference type="EMBL" id="KAF0760925.1"/>
    </source>
</evidence>
<name>A0A6G0YT97_APHCR</name>
<dbReference type="EMBL" id="VUJU01002539">
    <property type="protein sequence ID" value="KAF0760925.1"/>
    <property type="molecule type" value="Genomic_DNA"/>
</dbReference>
<reference evidence="10 11" key="1">
    <citation type="submission" date="2019-08" db="EMBL/GenBank/DDBJ databases">
        <title>Whole genome of Aphis craccivora.</title>
        <authorList>
            <person name="Voronova N.V."/>
            <person name="Shulinski R.S."/>
            <person name="Bandarenka Y.V."/>
            <person name="Zhorov D.G."/>
            <person name="Warner D."/>
        </authorList>
    </citation>
    <scope>NUCLEOTIDE SEQUENCE [LARGE SCALE GENOMIC DNA]</scope>
    <source>
        <strain evidence="10">180601</strain>
        <tissue evidence="10">Whole Body</tissue>
    </source>
</reference>
<keyword evidence="5" id="KW-0325">Glycoprotein</keyword>
<keyword evidence="6" id="KW-0458">Lysosome</keyword>
<dbReference type="SUPFAM" id="SSF53474">
    <property type="entry name" value="alpha/beta-Hydrolases"/>
    <property type="match status" value="1"/>
</dbReference>
<dbReference type="GO" id="GO:0016790">
    <property type="term" value="F:thiolester hydrolase activity"/>
    <property type="evidence" value="ECO:0007669"/>
    <property type="project" value="TreeGrafter"/>
</dbReference>
<evidence type="ECO:0000256" key="2">
    <source>
        <dbReference type="ARBA" id="ARBA00010758"/>
    </source>
</evidence>
<evidence type="ECO:0000256" key="4">
    <source>
        <dbReference type="ARBA" id="ARBA00022801"/>
    </source>
</evidence>
<dbReference type="PANTHER" id="PTHR11247">
    <property type="entry name" value="PALMITOYL-PROTEIN THIOESTERASE/DOLICHYLDIPHOSPHATASE 1"/>
    <property type="match status" value="1"/>
</dbReference>
<dbReference type="InterPro" id="IPR029058">
    <property type="entry name" value="AB_hydrolase_fold"/>
</dbReference>
<dbReference type="EC" id="3.1.2.2" evidence="7"/>
<comment type="function">
    <text evidence="9">Catalyzes the cleavage of thioester bonds from S-palmitoyl-CoA or S-palmitoyl-N-acetylcysteamine (unbranched structures) but does not have activity against palmitoylcysteine or palmitoylated proteins, branched structures or bulky head groups. Conversely, hydrolyzes both long and short chain fatty acyl-CoA substrate.</text>
</comment>
<protein>
    <recommendedName>
        <fullName evidence="7">palmitoyl-CoA hydrolase</fullName>
        <ecNumber evidence="7">3.1.2.2</ecNumber>
    </recommendedName>
</protein>
<evidence type="ECO:0000256" key="6">
    <source>
        <dbReference type="ARBA" id="ARBA00023228"/>
    </source>
</evidence>
<dbReference type="AlphaFoldDB" id="A0A6G0YT97"/>